<dbReference type="EMBL" id="CAJVPY010025756">
    <property type="protein sequence ID" value="CAG8788707.1"/>
    <property type="molecule type" value="Genomic_DNA"/>
</dbReference>
<comment type="caution">
    <text evidence="1">The sequence shown here is derived from an EMBL/GenBank/DDBJ whole genome shotgun (WGS) entry which is preliminary data.</text>
</comment>
<evidence type="ECO:0000313" key="1">
    <source>
        <dbReference type="EMBL" id="CAG8788707.1"/>
    </source>
</evidence>
<gene>
    <name evidence="1" type="ORF">DERYTH_LOCUS20957</name>
</gene>
<organism evidence="1 2">
    <name type="scientific">Dentiscutata erythropus</name>
    <dbReference type="NCBI Taxonomy" id="1348616"/>
    <lineage>
        <taxon>Eukaryota</taxon>
        <taxon>Fungi</taxon>
        <taxon>Fungi incertae sedis</taxon>
        <taxon>Mucoromycota</taxon>
        <taxon>Glomeromycotina</taxon>
        <taxon>Glomeromycetes</taxon>
        <taxon>Diversisporales</taxon>
        <taxon>Gigasporaceae</taxon>
        <taxon>Dentiscutata</taxon>
    </lineage>
</organism>
<keyword evidence="2" id="KW-1185">Reference proteome</keyword>
<feature type="non-terminal residue" evidence="1">
    <location>
        <position position="1"/>
    </location>
</feature>
<reference evidence="1" key="1">
    <citation type="submission" date="2021-06" db="EMBL/GenBank/DDBJ databases">
        <authorList>
            <person name="Kallberg Y."/>
            <person name="Tangrot J."/>
            <person name="Rosling A."/>
        </authorList>
    </citation>
    <scope>NUCLEOTIDE SEQUENCE</scope>
    <source>
        <strain evidence="1">MA453B</strain>
    </source>
</reference>
<accession>A0A9N9P6L4</accession>
<protein>
    <submittedName>
        <fullName evidence="1">25198_t:CDS:1</fullName>
    </submittedName>
</protein>
<name>A0A9N9P6L4_9GLOM</name>
<evidence type="ECO:0000313" key="2">
    <source>
        <dbReference type="Proteomes" id="UP000789405"/>
    </source>
</evidence>
<dbReference type="Proteomes" id="UP000789405">
    <property type="component" value="Unassembled WGS sequence"/>
</dbReference>
<proteinExistence type="predicted"/>
<sequence>MPMDKIQTFSSKYEYALTDLFVPELSGEHAKPILDDGQTGGIGEA</sequence>
<dbReference type="AlphaFoldDB" id="A0A9N9P6L4"/>